<evidence type="ECO:0000259" key="5">
    <source>
        <dbReference type="PROSITE" id="PS51352"/>
    </source>
</evidence>
<dbReference type="Pfam" id="PF13905">
    <property type="entry name" value="Thioredoxin_8"/>
    <property type="match status" value="1"/>
</dbReference>
<feature type="domain" description="Thioredoxin" evidence="5">
    <location>
        <begin position="181"/>
        <end position="341"/>
    </location>
</feature>
<dbReference type="GO" id="GO:0017004">
    <property type="term" value="P:cytochrome complex assembly"/>
    <property type="evidence" value="ECO:0007669"/>
    <property type="project" value="UniProtKB-KW"/>
</dbReference>
<dbReference type="RefSeq" id="WP_157480517.1">
    <property type="nucleotide sequence ID" value="NZ_CP046566.1"/>
</dbReference>
<organism evidence="6 7">
    <name type="scientific">Phnomibacter ginsenosidimutans</name>
    <dbReference type="NCBI Taxonomy" id="2676868"/>
    <lineage>
        <taxon>Bacteria</taxon>
        <taxon>Pseudomonadati</taxon>
        <taxon>Bacteroidota</taxon>
        <taxon>Chitinophagia</taxon>
        <taxon>Chitinophagales</taxon>
        <taxon>Chitinophagaceae</taxon>
        <taxon>Phnomibacter</taxon>
    </lineage>
</organism>
<keyword evidence="4" id="KW-0676">Redox-active center</keyword>
<dbReference type="Gene3D" id="3.40.30.10">
    <property type="entry name" value="Glutaredoxin"/>
    <property type="match status" value="1"/>
</dbReference>
<evidence type="ECO:0000256" key="1">
    <source>
        <dbReference type="ARBA" id="ARBA00004196"/>
    </source>
</evidence>
<evidence type="ECO:0000256" key="4">
    <source>
        <dbReference type="ARBA" id="ARBA00023284"/>
    </source>
</evidence>
<accession>A0A6I6H6E0</accession>
<dbReference type="InterPro" id="IPR012336">
    <property type="entry name" value="Thioredoxin-like_fold"/>
</dbReference>
<dbReference type="SUPFAM" id="SSF52833">
    <property type="entry name" value="Thioredoxin-like"/>
    <property type="match status" value="1"/>
</dbReference>
<dbReference type="Proteomes" id="UP000426027">
    <property type="component" value="Chromosome"/>
</dbReference>
<gene>
    <name evidence="6" type="ORF">GLV81_18660</name>
</gene>
<dbReference type="PANTHER" id="PTHR42852:SF6">
    <property type="entry name" value="THIOL:DISULFIDE INTERCHANGE PROTEIN DSBE"/>
    <property type="match status" value="1"/>
</dbReference>
<dbReference type="InterPro" id="IPR017937">
    <property type="entry name" value="Thioredoxin_CS"/>
</dbReference>
<dbReference type="CDD" id="cd02966">
    <property type="entry name" value="TlpA_like_family"/>
    <property type="match status" value="1"/>
</dbReference>
<keyword evidence="3" id="KW-1015">Disulfide bond</keyword>
<dbReference type="EMBL" id="CP046566">
    <property type="protein sequence ID" value="QGW29871.1"/>
    <property type="molecule type" value="Genomic_DNA"/>
</dbReference>
<dbReference type="InterPro" id="IPR050553">
    <property type="entry name" value="Thioredoxin_ResA/DsbE_sf"/>
</dbReference>
<dbReference type="AlphaFoldDB" id="A0A6I6H6E0"/>
<dbReference type="PANTHER" id="PTHR42852">
    <property type="entry name" value="THIOL:DISULFIDE INTERCHANGE PROTEIN DSBE"/>
    <property type="match status" value="1"/>
</dbReference>
<name>A0A6I6H6E0_9BACT</name>
<keyword evidence="7" id="KW-1185">Reference proteome</keyword>
<dbReference type="PROSITE" id="PS00194">
    <property type="entry name" value="THIOREDOXIN_1"/>
    <property type="match status" value="1"/>
</dbReference>
<dbReference type="InterPro" id="IPR036249">
    <property type="entry name" value="Thioredoxin-like_sf"/>
</dbReference>
<proteinExistence type="predicted"/>
<dbReference type="PROSITE" id="PS51352">
    <property type="entry name" value="THIOREDOXIN_2"/>
    <property type="match status" value="1"/>
</dbReference>
<dbReference type="GO" id="GO:0030313">
    <property type="term" value="C:cell envelope"/>
    <property type="evidence" value="ECO:0007669"/>
    <property type="project" value="UniProtKB-SubCell"/>
</dbReference>
<keyword evidence="2" id="KW-0201">Cytochrome c-type biogenesis</keyword>
<evidence type="ECO:0000313" key="6">
    <source>
        <dbReference type="EMBL" id="QGW29871.1"/>
    </source>
</evidence>
<dbReference type="InterPro" id="IPR013766">
    <property type="entry name" value="Thioredoxin_domain"/>
</dbReference>
<dbReference type="KEGG" id="fls:GLV81_18660"/>
<protein>
    <submittedName>
        <fullName evidence="6">Redoxin domain-containing protein</fullName>
    </submittedName>
</protein>
<evidence type="ECO:0000313" key="7">
    <source>
        <dbReference type="Proteomes" id="UP000426027"/>
    </source>
</evidence>
<evidence type="ECO:0000256" key="3">
    <source>
        <dbReference type="ARBA" id="ARBA00023157"/>
    </source>
</evidence>
<evidence type="ECO:0000256" key="2">
    <source>
        <dbReference type="ARBA" id="ARBA00022748"/>
    </source>
</evidence>
<sequence>MVKLHLSDSDFAKLHDKYVYLGYNSVGIVDSVLVKQKTLQLDPNKREISYHELYSVRYWDEKNGYKYLRPVGFQSPYANTPIIFSSFLIEDNAIEIEPVVDQQDSQEHSSFKGSKKNEVIFKRIELEYSTSTEKLERKSIIDKNIHKIERYPNSGNLLYALYMYRAQFTVDELKTQVASFERTKETLPLIELLEAYYPYAGNINKVYPTGLQVIDPKGQLQSIMPKNNYHVLVFWASWCGPCRAEIPSLKALYSKYQQKGLSMTSISVDKNNNDWQKALQQEQMPWPQYVSNGPYRKQLEQFFTVSSIPKTVLFAPDGKMIEMYEGYPNRLGEVLDSVYAQ</sequence>
<comment type="subcellular location">
    <subcellularLocation>
        <location evidence="1">Cell envelope</location>
    </subcellularLocation>
</comment>
<reference evidence="6 7" key="1">
    <citation type="submission" date="2019-11" db="EMBL/GenBank/DDBJ databases">
        <authorList>
            <person name="Im W.T."/>
        </authorList>
    </citation>
    <scope>NUCLEOTIDE SEQUENCE [LARGE SCALE GENOMIC DNA]</scope>
    <source>
        <strain evidence="6 7">SB-02</strain>
    </source>
</reference>